<dbReference type="Proteomes" id="UP000237105">
    <property type="component" value="Unassembled WGS sequence"/>
</dbReference>
<keyword evidence="1" id="KW-1133">Transmembrane helix</keyword>
<evidence type="ECO:0000313" key="3">
    <source>
        <dbReference type="Proteomes" id="UP000237105"/>
    </source>
</evidence>
<evidence type="ECO:0000313" key="2">
    <source>
        <dbReference type="EMBL" id="PON48639.1"/>
    </source>
</evidence>
<reference evidence="3" key="1">
    <citation type="submission" date="2016-06" db="EMBL/GenBank/DDBJ databases">
        <title>Parallel loss of symbiosis genes in relatives of nitrogen-fixing non-legume Parasponia.</title>
        <authorList>
            <person name="Van Velzen R."/>
            <person name="Holmer R."/>
            <person name="Bu F."/>
            <person name="Rutten L."/>
            <person name="Van Zeijl A."/>
            <person name="Liu W."/>
            <person name="Santuari L."/>
            <person name="Cao Q."/>
            <person name="Sharma T."/>
            <person name="Shen D."/>
            <person name="Roswanjaya Y."/>
            <person name="Wardhani T."/>
            <person name="Kalhor M.S."/>
            <person name="Jansen J."/>
            <person name="Van den Hoogen J."/>
            <person name="Gungor B."/>
            <person name="Hartog M."/>
            <person name="Hontelez J."/>
            <person name="Verver J."/>
            <person name="Yang W.-C."/>
            <person name="Schijlen E."/>
            <person name="Repin R."/>
            <person name="Schilthuizen M."/>
            <person name="Schranz E."/>
            <person name="Heidstra R."/>
            <person name="Miyata K."/>
            <person name="Fedorova E."/>
            <person name="Kohlen W."/>
            <person name="Bisseling T."/>
            <person name="Smit S."/>
            <person name="Geurts R."/>
        </authorList>
    </citation>
    <scope>NUCLEOTIDE SEQUENCE [LARGE SCALE GENOMIC DNA]</scope>
    <source>
        <strain evidence="3">cv. WU1-14</strain>
    </source>
</reference>
<keyword evidence="1" id="KW-0472">Membrane</keyword>
<sequence>MEDVITIVEVGLELFHISENKLYAQVLPCICLFFFNNYKVLTNCLLCLFLVILFFFLNFGSIYLHRLDREVFLLEFSTSTKRNYPRKFSGAHSMILSYTHTLHHVSFIFLPSFV</sequence>
<protein>
    <submittedName>
        <fullName evidence="2">Uncharacterized protein</fullName>
    </submittedName>
</protein>
<evidence type="ECO:0000256" key="1">
    <source>
        <dbReference type="SAM" id="Phobius"/>
    </source>
</evidence>
<name>A0A2P5BIM0_PARAD</name>
<keyword evidence="3" id="KW-1185">Reference proteome</keyword>
<feature type="transmembrane region" description="Helical" evidence="1">
    <location>
        <begin position="45"/>
        <end position="64"/>
    </location>
</feature>
<comment type="caution">
    <text evidence="2">The sequence shown here is derived from an EMBL/GenBank/DDBJ whole genome shotgun (WGS) entry which is preliminary data.</text>
</comment>
<keyword evidence="1" id="KW-0812">Transmembrane</keyword>
<proteinExistence type="predicted"/>
<gene>
    <name evidence="2" type="ORF">PanWU01x14_236040</name>
</gene>
<organism evidence="2 3">
    <name type="scientific">Parasponia andersonii</name>
    <name type="common">Sponia andersonii</name>
    <dbReference type="NCBI Taxonomy" id="3476"/>
    <lineage>
        <taxon>Eukaryota</taxon>
        <taxon>Viridiplantae</taxon>
        <taxon>Streptophyta</taxon>
        <taxon>Embryophyta</taxon>
        <taxon>Tracheophyta</taxon>
        <taxon>Spermatophyta</taxon>
        <taxon>Magnoliopsida</taxon>
        <taxon>eudicotyledons</taxon>
        <taxon>Gunneridae</taxon>
        <taxon>Pentapetalae</taxon>
        <taxon>rosids</taxon>
        <taxon>fabids</taxon>
        <taxon>Rosales</taxon>
        <taxon>Cannabaceae</taxon>
        <taxon>Parasponia</taxon>
    </lineage>
</organism>
<dbReference type="AlphaFoldDB" id="A0A2P5BIM0"/>
<accession>A0A2P5BIM0</accession>
<dbReference type="EMBL" id="JXTB01000273">
    <property type="protein sequence ID" value="PON48639.1"/>
    <property type="molecule type" value="Genomic_DNA"/>
</dbReference>